<evidence type="ECO:0000313" key="2">
    <source>
        <dbReference type="EMBL" id="KAF9579265.1"/>
    </source>
</evidence>
<feature type="compositionally biased region" description="Basic and acidic residues" evidence="1">
    <location>
        <begin position="90"/>
        <end position="99"/>
    </location>
</feature>
<reference evidence="2" key="1">
    <citation type="journal article" date="2020" name="Fungal Divers.">
        <title>Resolving the Mortierellaceae phylogeny through synthesis of multi-gene phylogenetics and phylogenomics.</title>
        <authorList>
            <person name="Vandepol N."/>
            <person name="Liber J."/>
            <person name="Desiro A."/>
            <person name="Na H."/>
            <person name="Kennedy M."/>
            <person name="Barry K."/>
            <person name="Grigoriev I.V."/>
            <person name="Miller A.N."/>
            <person name="O'Donnell K."/>
            <person name="Stajich J.E."/>
            <person name="Bonito G."/>
        </authorList>
    </citation>
    <scope>NUCLEOTIDE SEQUENCE</scope>
    <source>
        <strain evidence="2">KOD1015</strain>
    </source>
</reference>
<feature type="region of interest" description="Disordered" evidence="1">
    <location>
        <begin position="67"/>
        <end position="119"/>
    </location>
</feature>
<feature type="region of interest" description="Disordered" evidence="1">
    <location>
        <begin position="1"/>
        <end position="37"/>
    </location>
</feature>
<protein>
    <submittedName>
        <fullName evidence="2">Uncharacterized protein</fullName>
    </submittedName>
</protein>
<proteinExistence type="predicted"/>
<gene>
    <name evidence="2" type="ORF">BGW38_004550</name>
</gene>
<dbReference type="EMBL" id="JAABOA010002905">
    <property type="protein sequence ID" value="KAF9579265.1"/>
    <property type="molecule type" value="Genomic_DNA"/>
</dbReference>
<feature type="compositionally biased region" description="Acidic residues" evidence="1">
    <location>
        <begin position="11"/>
        <end position="30"/>
    </location>
</feature>
<feature type="compositionally biased region" description="Basic and acidic residues" evidence="1">
    <location>
        <begin position="202"/>
        <end position="239"/>
    </location>
</feature>
<accession>A0A9P6KC26</accession>
<evidence type="ECO:0000256" key="1">
    <source>
        <dbReference type="SAM" id="MobiDB-lite"/>
    </source>
</evidence>
<keyword evidence="3" id="KW-1185">Reference proteome</keyword>
<name>A0A9P6KC26_9FUNG</name>
<organism evidence="2 3">
    <name type="scientific">Lunasporangiospora selenospora</name>
    <dbReference type="NCBI Taxonomy" id="979761"/>
    <lineage>
        <taxon>Eukaryota</taxon>
        <taxon>Fungi</taxon>
        <taxon>Fungi incertae sedis</taxon>
        <taxon>Mucoromycota</taxon>
        <taxon>Mortierellomycotina</taxon>
        <taxon>Mortierellomycetes</taxon>
        <taxon>Mortierellales</taxon>
        <taxon>Mortierellaceae</taxon>
        <taxon>Lunasporangiospora</taxon>
    </lineage>
</organism>
<feature type="region of interest" description="Disordered" evidence="1">
    <location>
        <begin position="186"/>
        <end position="245"/>
    </location>
</feature>
<comment type="caution">
    <text evidence="2">The sequence shown here is derived from an EMBL/GenBank/DDBJ whole genome shotgun (WGS) entry which is preliminary data.</text>
</comment>
<feature type="compositionally biased region" description="Basic and acidic residues" evidence="1">
    <location>
        <begin position="67"/>
        <end position="80"/>
    </location>
</feature>
<feature type="non-terminal residue" evidence="2">
    <location>
        <position position="1"/>
    </location>
</feature>
<dbReference type="Proteomes" id="UP000780801">
    <property type="component" value="Unassembled WGS sequence"/>
</dbReference>
<sequence length="245" mass="27398">QQQQQQPGVDSQDETIEEIQIGEEAPEGDAESARQVPPPMYFEDVAQDAPPFHFDERELDELLEQYRAQKAEEREQERAAAIEAGELDEKDQAGEHSEPARALPTEGLEFPPNYEGRPGYQEMQQMFERAGVAGSKARGARVQMMTDLGPKRKGKMYATAEVGQSVEEMSAEELFLEQMAAGIEVESVQEREAVEESESGEEMAKREGERDEGYEGGAEDKDASMDVENEVVHNADMRNVEPVQE</sequence>
<evidence type="ECO:0000313" key="3">
    <source>
        <dbReference type="Proteomes" id="UP000780801"/>
    </source>
</evidence>
<dbReference type="AlphaFoldDB" id="A0A9P6KC26"/>